<keyword evidence="2" id="KW-1185">Reference proteome</keyword>
<dbReference type="Proteomes" id="UP000708148">
    <property type="component" value="Unassembled WGS sequence"/>
</dbReference>
<organism evidence="1 2">
    <name type="scientific">Ostreobium quekettii</name>
    <dbReference type="NCBI Taxonomy" id="121088"/>
    <lineage>
        <taxon>Eukaryota</taxon>
        <taxon>Viridiplantae</taxon>
        <taxon>Chlorophyta</taxon>
        <taxon>core chlorophytes</taxon>
        <taxon>Ulvophyceae</taxon>
        <taxon>TCBD clade</taxon>
        <taxon>Bryopsidales</taxon>
        <taxon>Ostreobineae</taxon>
        <taxon>Ostreobiaceae</taxon>
        <taxon>Ostreobium</taxon>
    </lineage>
</organism>
<sequence length="396" mass="41863">MARVWRRVSWALDIYRELLPLPKATVPGGCRELCSFLPAPGLPAVDGVGVHRLDAADGAGGVHDPCQIRRMGRRAAASEKGEGVRWPQAEGSRRQIILEDAGELTTPSAKVSPSKAAKALASDDAGADKKLTKRIVEVAAEAEERAKQRFQQGVPRTRSERNAALSEALDVYKSLLKDHRFSSRSIAVLAHRIATVAAAAEAEEWVAAQDDVMQPLMQKLINLADGVSAGGFGDVLWALGKLGLQATDTTLPIGDVVNALLKKGTARVRELDAGHIAIVAWSLGRLRVSNIQDFVDAMSSRAIRKMMTFSPKDLGIALEGLGQLGCTDKLTLCVTASNAIDSWPVDQDVDAHACKSIICGFAAVGSPVSPQLITTLAQKFAADLPAVTAGATGAGV</sequence>
<gene>
    <name evidence="1" type="ORF">OSTQU699_LOCUS1507</name>
</gene>
<comment type="caution">
    <text evidence="1">The sequence shown here is derived from an EMBL/GenBank/DDBJ whole genome shotgun (WGS) entry which is preliminary data.</text>
</comment>
<evidence type="ECO:0000313" key="1">
    <source>
        <dbReference type="EMBL" id="CAD7696146.1"/>
    </source>
</evidence>
<proteinExistence type="predicted"/>
<evidence type="ECO:0000313" key="2">
    <source>
        <dbReference type="Proteomes" id="UP000708148"/>
    </source>
</evidence>
<dbReference type="AlphaFoldDB" id="A0A8S1IN48"/>
<accession>A0A8S1IN48</accession>
<dbReference type="EMBL" id="CAJHUC010000437">
    <property type="protein sequence ID" value="CAD7696146.1"/>
    <property type="molecule type" value="Genomic_DNA"/>
</dbReference>
<name>A0A8S1IN48_9CHLO</name>
<reference evidence="1" key="1">
    <citation type="submission" date="2020-12" db="EMBL/GenBank/DDBJ databases">
        <authorList>
            <person name="Iha C."/>
        </authorList>
    </citation>
    <scope>NUCLEOTIDE SEQUENCE</scope>
</reference>
<protein>
    <submittedName>
        <fullName evidence="1">Uncharacterized protein</fullName>
    </submittedName>
</protein>